<comment type="caution">
    <text evidence="6">The sequence shown here is derived from an EMBL/GenBank/DDBJ whole genome shotgun (WGS) entry which is preliminary data.</text>
</comment>
<dbReference type="RefSeq" id="WP_120799120.1">
    <property type="nucleotide sequence ID" value="NZ_RBXL01000001.1"/>
</dbReference>
<dbReference type="Proteomes" id="UP000274556">
    <property type="component" value="Unassembled WGS sequence"/>
</dbReference>
<dbReference type="EMBL" id="RBXL01000001">
    <property type="protein sequence ID" value="RKT47102.1"/>
    <property type="molecule type" value="Genomic_DNA"/>
</dbReference>
<dbReference type="PANTHER" id="PTHR23300">
    <property type="entry name" value="METHANETHIOL OXIDASE"/>
    <property type="match status" value="1"/>
</dbReference>
<dbReference type="GO" id="GO:0008430">
    <property type="term" value="F:selenium binding"/>
    <property type="evidence" value="ECO:0007669"/>
    <property type="project" value="InterPro"/>
</dbReference>
<dbReference type="AlphaFoldDB" id="A0A495VCM4"/>
<evidence type="ECO:0000256" key="4">
    <source>
        <dbReference type="ARBA" id="ARBA00015601"/>
    </source>
</evidence>
<dbReference type="SUPFAM" id="SSF75011">
    <property type="entry name" value="3-carboxy-cis,cis-mucoante lactonizing enzyme"/>
    <property type="match status" value="1"/>
</dbReference>
<dbReference type="GO" id="GO:0018549">
    <property type="term" value="F:methanethiol oxidase activity"/>
    <property type="evidence" value="ECO:0007669"/>
    <property type="project" value="UniProtKB-EC"/>
</dbReference>
<evidence type="ECO:0000256" key="1">
    <source>
        <dbReference type="ARBA" id="ARBA00005177"/>
    </source>
</evidence>
<dbReference type="OrthoDB" id="9768634at2"/>
<comment type="similarity">
    <text evidence="2">Belongs to the selenium-binding protein family.</text>
</comment>
<evidence type="ECO:0000256" key="2">
    <source>
        <dbReference type="ARBA" id="ARBA00005606"/>
    </source>
</evidence>
<accession>A0A495VCM4</accession>
<organism evidence="6 7">
    <name type="scientific">Thiocapsa rosea</name>
    <dbReference type="NCBI Taxonomy" id="69360"/>
    <lineage>
        <taxon>Bacteria</taxon>
        <taxon>Pseudomonadati</taxon>
        <taxon>Pseudomonadota</taxon>
        <taxon>Gammaproteobacteria</taxon>
        <taxon>Chromatiales</taxon>
        <taxon>Chromatiaceae</taxon>
        <taxon>Thiocapsa</taxon>
    </lineage>
</organism>
<dbReference type="InterPro" id="IPR015943">
    <property type="entry name" value="WD40/YVTN_repeat-like_dom_sf"/>
</dbReference>
<gene>
    <name evidence="6" type="ORF">BDD21_4657</name>
</gene>
<sequence>MSYTTLRYRGTSTLIILGILSAGLVGLAQADETCVSPYSPKILGQEDVAYVWTLGVEGIGDEQDKLVTVDTNPDSTNFGQVIHTVSVGGRNEAHHSGYTDDRRHLWAGGLDTSKIFIFDVHSDPAAPKLEKVVEDFVKASGGVVGPHSFFALPGRMMISGLSNNADHGGRTALVEYTNDGEYVETYWLPTDDNLQGAEKTGNYADGYGYDVRFLPAKNIMVTTSFTGWSNYMMDFGKMLTDEEAMKRFGNTAVVWDLHKRQPLKVFDVPGAPLEIRCAWGNNYCFTTTALTSKIWLIYEHREQGWTAKEVGTIGDPSQIPLPVAFSISSDDRFLWVNTFMDGSTRLFDVSNPFEAKLVETFKIGSQVNMVSQSWDGTRLYFSSSLLGNWDKKDDQDEQFLKMYRWDGEKLSKGFEIDFYEQKLGRAHLITLNARALFDGNMASVPAMTGALAATRSDD</sequence>
<keyword evidence="7" id="KW-1185">Reference proteome</keyword>
<evidence type="ECO:0000313" key="6">
    <source>
        <dbReference type="EMBL" id="RKT47102.1"/>
    </source>
</evidence>
<dbReference type="InterPro" id="IPR008826">
    <property type="entry name" value="Se-bd"/>
</dbReference>
<comment type="catalytic activity">
    <reaction evidence="5">
        <text>methanethiol + O2 + H2O = hydrogen sulfide + formaldehyde + H2O2 + H(+)</text>
        <dbReference type="Rhea" id="RHEA:11812"/>
        <dbReference type="ChEBI" id="CHEBI:15377"/>
        <dbReference type="ChEBI" id="CHEBI:15378"/>
        <dbReference type="ChEBI" id="CHEBI:15379"/>
        <dbReference type="ChEBI" id="CHEBI:16007"/>
        <dbReference type="ChEBI" id="CHEBI:16240"/>
        <dbReference type="ChEBI" id="CHEBI:16842"/>
        <dbReference type="ChEBI" id="CHEBI:29919"/>
        <dbReference type="EC" id="1.8.3.4"/>
    </reaction>
</comment>
<dbReference type="Gene3D" id="2.130.10.10">
    <property type="entry name" value="YVTN repeat-like/Quinoprotein amine dehydrogenase"/>
    <property type="match status" value="1"/>
</dbReference>
<evidence type="ECO:0000313" key="7">
    <source>
        <dbReference type="Proteomes" id="UP000274556"/>
    </source>
</evidence>
<dbReference type="EC" id="1.8.3.4" evidence="3"/>
<dbReference type="Pfam" id="PF05694">
    <property type="entry name" value="SBP56"/>
    <property type="match status" value="1"/>
</dbReference>
<dbReference type="PANTHER" id="PTHR23300:SF0">
    <property type="entry name" value="METHANETHIOL OXIDASE"/>
    <property type="match status" value="1"/>
</dbReference>
<proteinExistence type="inferred from homology"/>
<evidence type="ECO:0000256" key="5">
    <source>
        <dbReference type="ARBA" id="ARBA00047539"/>
    </source>
</evidence>
<evidence type="ECO:0000256" key="3">
    <source>
        <dbReference type="ARBA" id="ARBA00012510"/>
    </source>
</evidence>
<protein>
    <recommendedName>
        <fullName evidence="4">Methanethiol oxidase</fullName>
        <ecNumber evidence="3">1.8.3.4</ecNumber>
    </recommendedName>
</protein>
<comment type="pathway">
    <text evidence="1">Organosulfur degradation.</text>
</comment>
<reference evidence="6 7" key="1">
    <citation type="submission" date="2018-10" db="EMBL/GenBank/DDBJ databases">
        <title>Genomic Encyclopedia of Archaeal and Bacterial Type Strains, Phase II (KMG-II): from individual species to whole genera.</title>
        <authorList>
            <person name="Goeker M."/>
        </authorList>
    </citation>
    <scope>NUCLEOTIDE SEQUENCE [LARGE SCALE GENOMIC DNA]</scope>
    <source>
        <strain evidence="6 7">DSM 235</strain>
    </source>
</reference>
<name>A0A495VCM4_9GAMM</name>